<proteinExistence type="predicted"/>
<accession>A0A2A6BER6</accession>
<dbReference type="SUPFAM" id="SSF57716">
    <property type="entry name" value="Glucocorticoid receptor-like (DNA-binding domain)"/>
    <property type="match status" value="1"/>
</dbReference>
<dbReference type="Proteomes" id="UP000005239">
    <property type="component" value="Unassembled WGS sequence"/>
</dbReference>
<dbReference type="InterPro" id="IPR007284">
    <property type="entry name" value="Ground-like_dom"/>
</dbReference>
<feature type="region of interest" description="Disordered" evidence="1">
    <location>
        <begin position="232"/>
        <end position="254"/>
    </location>
</feature>
<dbReference type="PANTHER" id="PTHR31967">
    <property type="entry name" value="GROUNDHOG (HEDGEHOG-LIKE FAMILY)-RELATED"/>
    <property type="match status" value="1"/>
</dbReference>
<dbReference type="InterPro" id="IPR013088">
    <property type="entry name" value="Znf_NHR/GATA"/>
</dbReference>
<dbReference type="GO" id="GO:0008270">
    <property type="term" value="F:zinc ion binding"/>
    <property type="evidence" value="ECO:0007669"/>
    <property type="project" value="InterPro"/>
</dbReference>
<name>A0A2A6BER6_PRIPA</name>
<dbReference type="CDD" id="cd00202">
    <property type="entry name" value="ZnF_GATA"/>
    <property type="match status" value="1"/>
</dbReference>
<evidence type="ECO:0000313" key="3">
    <source>
        <dbReference type="EnsemblMetazoa" id="PPA00208.1"/>
    </source>
</evidence>
<accession>A0A8R1Y4F9</accession>
<dbReference type="PRINTS" id="PR00619">
    <property type="entry name" value="GATAZNFINGER"/>
</dbReference>
<feature type="chain" id="PRO_5043938124" evidence="2">
    <location>
        <begin position="17"/>
        <end position="589"/>
    </location>
</feature>
<feature type="region of interest" description="Disordered" evidence="1">
    <location>
        <begin position="465"/>
        <end position="504"/>
    </location>
</feature>
<keyword evidence="4" id="KW-1185">Reference proteome</keyword>
<feature type="compositionally biased region" description="Low complexity" evidence="1">
    <location>
        <begin position="480"/>
        <end position="497"/>
    </location>
</feature>
<dbReference type="InterPro" id="IPR000679">
    <property type="entry name" value="Znf_GATA"/>
</dbReference>
<feature type="signal peptide" evidence="2">
    <location>
        <begin position="1"/>
        <end position="16"/>
    </location>
</feature>
<dbReference type="PROSITE" id="PS50114">
    <property type="entry name" value="GATA_ZN_FINGER_2"/>
    <property type="match status" value="1"/>
</dbReference>
<reference evidence="4" key="1">
    <citation type="journal article" date="2008" name="Nat. Genet.">
        <title>The Pristionchus pacificus genome provides a unique perspective on nematode lifestyle and parasitism.</title>
        <authorList>
            <person name="Dieterich C."/>
            <person name="Clifton S.W."/>
            <person name="Schuster L.N."/>
            <person name="Chinwalla A."/>
            <person name="Delehaunty K."/>
            <person name="Dinkelacker I."/>
            <person name="Fulton L."/>
            <person name="Fulton R."/>
            <person name="Godfrey J."/>
            <person name="Minx P."/>
            <person name="Mitreva M."/>
            <person name="Roeseler W."/>
            <person name="Tian H."/>
            <person name="Witte H."/>
            <person name="Yang S.P."/>
            <person name="Wilson R.K."/>
            <person name="Sommer R.J."/>
        </authorList>
    </citation>
    <scope>NUCLEOTIDE SEQUENCE [LARGE SCALE GENOMIC DNA]</scope>
    <source>
        <strain evidence="4">PS312</strain>
    </source>
</reference>
<dbReference type="GO" id="GO:0006355">
    <property type="term" value="P:regulation of DNA-templated transcription"/>
    <property type="evidence" value="ECO:0007669"/>
    <property type="project" value="InterPro"/>
</dbReference>
<evidence type="ECO:0000256" key="2">
    <source>
        <dbReference type="SAM" id="SignalP"/>
    </source>
</evidence>
<dbReference type="Pfam" id="PF00320">
    <property type="entry name" value="GATA"/>
    <property type="match status" value="1"/>
</dbReference>
<dbReference type="Pfam" id="PF04155">
    <property type="entry name" value="Ground-like"/>
    <property type="match status" value="1"/>
</dbReference>
<dbReference type="EnsemblMetazoa" id="PPA00208.1">
    <property type="protein sequence ID" value="PPA00208.1"/>
    <property type="gene ID" value="WBGene00089762"/>
</dbReference>
<dbReference type="AlphaFoldDB" id="A0A2A6BER6"/>
<feature type="compositionally biased region" description="Polar residues" evidence="1">
    <location>
        <begin position="468"/>
        <end position="479"/>
    </location>
</feature>
<dbReference type="SMART" id="SM00401">
    <property type="entry name" value="ZnF_GATA"/>
    <property type="match status" value="1"/>
</dbReference>
<evidence type="ECO:0000313" key="4">
    <source>
        <dbReference type="Proteomes" id="UP000005239"/>
    </source>
</evidence>
<feature type="compositionally biased region" description="Basic and acidic residues" evidence="1">
    <location>
        <begin position="232"/>
        <end position="244"/>
    </location>
</feature>
<dbReference type="FunFam" id="3.30.50.10:FF:000045">
    <property type="entry name" value="Transcription factor elt-7"/>
    <property type="match status" value="1"/>
</dbReference>
<dbReference type="GO" id="GO:0043565">
    <property type="term" value="F:sequence-specific DNA binding"/>
    <property type="evidence" value="ECO:0007669"/>
    <property type="project" value="InterPro"/>
</dbReference>
<gene>
    <name evidence="3" type="primary">WBGene00089762</name>
</gene>
<dbReference type="PROSITE" id="PS00344">
    <property type="entry name" value="GATA_ZN_FINGER_1"/>
    <property type="match status" value="1"/>
</dbReference>
<dbReference type="PANTHER" id="PTHR31967:SF14">
    <property type="entry name" value="GROUND-LIKE DOMAIN-CONTAINING PROTEIN"/>
    <property type="match status" value="1"/>
</dbReference>
<reference evidence="3" key="2">
    <citation type="submission" date="2022-06" db="UniProtKB">
        <authorList>
            <consortium name="EnsemblMetazoa"/>
        </authorList>
    </citation>
    <scope>IDENTIFICATION</scope>
    <source>
        <strain evidence="3">PS312</strain>
    </source>
</reference>
<protein>
    <submittedName>
        <fullName evidence="3">Elt-3</fullName>
    </submittedName>
</protein>
<organism evidence="3 4">
    <name type="scientific">Pristionchus pacificus</name>
    <name type="common">Parasitic nematode worm</name>
    <dbReference type="NCBI Taxonomy" id="54126"/>
    <lineage>
        <taxon>Eukaryota</taxon>
        <taxon>Metazoa</taxon>
        <taxon>Ecdysozoa</taxon>
        <taxon>Nematoda</taxon>
        <taxon>Chromadorea</taxon>
        <taxon>Rhabditida</taxon>
        <taxon>Rhabditina</taxon>
        <taxon>Diplogasteromorpha</taxon>
        <taxon>Diplogasteroidea</taxon>
        <taxon>Neodiplogasteridae</taxon>
        <taxon>Pristionchus</taxon>
    </lineage>
</organism>
<sequence length="589" mass="64681">MRSLVFILAGAFIVLCAKTTVKDDIYQIQGVEVDDAIEFEIDGSKHAAYARRKRQAVVEPAPIRNKSDSSAGAKRQAGYGQQNNQLAYDLTAAAAAKVPSNQRPSHRPLQAVRPSKKGTHYYYPPRQPLPLPKCFHNPTGYVCCNEALNDLMVDTYTALEQRPKFHACNIQLIATHLQLNAQRHFNTSFETLVGYEDFAQKINFRGDLVCKVELGSRYMIAYATASDAYNHDLGGHRRDKRETNGETDANSDMASSPLHAAAHHLLTAPRDTVADFMCGCGVSGCYGCVDGSHTDYKDQSDGRGDQWYLATPGGGVGEGGASTADATTHNSASFYSASSESSSSPVDQPIPIPPYAQLQYAQATSLPQIDSLMTSDAEPMFFDRMNEMKFVGDVKMEPGLLAHPQSIDIFQHSDLMTYHGMTPYQFHSPLDYLGQQPHLIFDPNPQPSAQPTALLPAHLSYEQPYAPSPSTAPSVNSAFSLPPSSLHQQPPSCSSSYSPPPQDPLVASSIHARTVQKKRIQAVSCHSNSICANCGTRDTSLWRRNTTGEIECNACNLYFRKNGRKRPMSLKKGVIMKRNRKPRTNSESN</sequence>
<evidence type="ECO:0000256" key="1">
    <source>
        <dbReference type="SAM" id="MobiDB-lite"/>
    </source>
</evidence>
<dbReference type="Gene3D" id="3.30.50.10">
    <property type="entry name" value="Erythroid Transcription Factor GATA-1, subunit A"/>
    <property type="match status" value="1"/>
</dbReference>
<keyword evidence="2" id="KW-0732">Signal</keyword>